<gene>
    <name evidence="1" type="ORF">AA20_10030</name>
</gene>
<dbReference type="EMBL" id="JAIQ01000136">
    <property type="protein sequence ID" value="KLD98033.1"/>
    <property type="molecule type" value="Genomic_DNA"/>
</dbReference>
<organism evidence="1 2">
    <name type="scientific">Aliarcobacter butzleri L348</name>
    <dbReference type="NCBI Taxonomy" id="1447256"/>
    <lineage>
        <taxon>Bacteria</taxon>
        <taxon>Pseudomonadati</taxon>
        <taxon>Campylobacterota</taxon>
        <taxon>Epsilonproteobacteria</taxon>
        <taxon>Campylobacterales</taxon>
        <taxon>Arcobacteraceae</taxon>
        <taxon>Aliarcobacter</taxon>
    </lineage>
</organism>
<feature type="non-terminal residue" evidence="1">
    <location>
        <position position="1"/>
    </location>
</feature>
<name>A0A0G9JUR4_9BACT</name>
<evidence type="ECO:0000313" key="1">
    <source>
        <dbReference type="EMBL" id="KLD98033.1"/>
    </source>
</evidence>
<reference evidence="1 2" key="1">
    <citation type="submission" date="2014-01" db="EMBL/GenBank/DDBJ databases">
        <title>Development of a Comparative Genomic Fingerprinting Assay for High Resolution Genotyping of Arcobacter butzleri.</title>
        <authorList>
            <person name="Webb A.L."/>
            <person name="Inglis G.D."/>
            <person name="Kruczkiewicz P."/>
            <person name="Selinger L.B."/>
            <person name="Taboada E.N."/>
        </authorList>
    </citation>
    <scope>NUCLEOTIDE SEQUENCE [LARGE SCALE GENOMIC DNA]</scope>
    <source>
        <strain evidence="1 2">L348</strain>
    </source>
</reference>
<dbReference type="AlphaFoldDB" id="A0A0G9JUR4"/>
<sequence>VTGTFAQLNTVYVTNAANFANLGNENVKITDVTVNAADVNTIAAATTGKVTATVGVDTAANLITALADAKGTDALSLLVNGTATAGQLKALDALTSVKVDATTLALISGSAADIKAVLAAKTTIGLAPSVPVTVDGTVSASDISAILKGTSGIVTATVNGATAAALKAALSSADVNDALTLTVNGSTATAADLIALDGKTSVDVQVDASSVTGSIADLINVYVTNVSNFAGLGDEAVTISGTVSAANADAIA</sequence>
<evidence type="ECO:0000313" key="2">
    <source>
        <dbReference type="Proteomes" id="UP000035514"/>
    </source>
</evidence>
<comment type="caution">
    <text evidence="1">The sequence shown here is derived from an EMBL/GenBank/DDBJ whole genome shotgun (WGS) entry which is preliminary data.</text>
</comment>
<accession>A0A0G9JUR4</accession>
<proteinExistence type="predicted"/>
<feature type="non-terminal residue" evidence="1">
    <location>
        <position position="252"/>
    </location>
</feature>
<dbReference type="RefSeq" id="WP_046997154.1">
    <property type="nucleotide sequence ID" value="NZ_JAIQ01000136.1"/>
</dbReference>
<dbReference type="Proteomes" id="UP000035514">
    <property type="component" value="Unassembled WGS sequence"/>
</dbReference>
<protein>
    <submittedName>
        <fullName evidence="1">Uncharacterized protein</fullName>
    </submittedName>
</protein>